<evidence type="ECO:0000313" key="3">
    <source>
        <dbReference type="Proteomes" id="UP001148018"/>
    </source>
</evidence>
<keyword evidence="3" id="KW-1185">Reference proteome</keyword>
<protein>
    <submittedName>
        <fullName evidence="2">Uncharacterized protein</fullName>
    </submittedName>
</protein>
<dbReference type="EMBL" id="JANIIK010000117">
    <property type="protein sequence ID" value="KAJ3586581.1"/>
    <property type="molecule type" value="Genomic_DNA"/>
</dbReference>
<feature type="region of interest" description="Disordered" evidence="1">
    <location>
        <begin position="1"/>
        <end position="22"/>
    </location>
</feature>
<evidence type="ECO:0000313" key="2">
    <source>
        <dbReference type="EMBL" id="KAJ3586581.1"/>
    </source>
</evidence>
<reference evidence="2" key="1">
    <citation type="submission" date="2022-07" db="EMBL/GenBank/DDBJ databases">
        <title>Chromosome-level genome of Muraenolepis orangiensis.</title>
        <authorList>
            <person name="Kim J."/>
        </authorList>
    </citation>
    <scope>NUCLEOTIDE SEQUENCE</scope>
    <source>
        <strain evidence="2">KU_S4_2022</strain>
        <tissue evidence="2">Muscle</tissue>
    </source>
</reference>
<sequence>MLGPKQLRQQSQQGPEVWPGTAGGVAWDRWRCGLGPREVWPGTAGGVAWDRWRRERQRSRANRTTMCLYPEGKCSNGCSKYFHGPRSERCCIQNVMGRVSVTRTLDGVRLETPIMGLSKRGVYRVFTGSL</sequence>
<comment type="caution">
    <text evidence="2">The sequence shown here is derived from an EMBL/GenBank/DDBJ whole genome shotgun (WGS) entry which is preliminary data.</text>
</comment>
<organism evidence="2 3">
    <name type="scientific">Muraenolepis orangiensis</name>
    <name type="common">Patagonian moray cod</name>
    <dbReference type="NCBI Taxonomy" id="630683"/>
    <lineage>
        <taxon>Eukaryota</taxon>
        <taxon>Metazoa</taxon>
        <taxon>Chordata</taxon>
        <taxon>Craniata</taxon>
        <taxon>Vertebrata</taxon>
        <taxon>Euteleostomi</taxon>
        <taxon>Actinopterygii</taxon>
        <taxon>Neopterygii</taxon>
        <taxon>Teleostei</taxon>
        <taxon>Neoteleostei</taxon>
        <taxon>Acanthomorphata</taxon>
        <taxon>Zeiogadaria</taxon>
        <taxon>Gadariae</taxon>
        <taxon>Gadiformes</taxon>
        <taxon>Muraenolepidoidei</taxon>
        <taxon>Muraenolepididae</taxon>
        <taxon>Muraenolepis</taxon>
    </lineage>
</organism>
<dbReference type="AlphaFoldDB" id="A0A9Q0DDX0"/>
<evidence type="ECO:0000256" key="1">
    <source>
        <dbReference type="SAM" id="MobiDB-lite"/>
    </source>
</evidence>
<proteinExistence type="predicted"/>
<gene>
    <name evidence="2" type="ORF">NHX12_012978</name>
</gene>
<dbReference type="Proteomes" id="UP001148018">
    <property type="component" value="Unassembled WGS sequence"/>
</dbReference>
<accession>A0A9Q0DDX0</accession>
<name>A0A9Q0DDX0_9TELE</name>